<protein>
    <recommendedName>
        <fullName evidence="1">O-methyltransferase dimerisation domain-containing protein</fullName>
    </recommendedName>
</protein>
<comment type="caution">
    <text evidence="2">The sequence shown here is derived from an EMBL/GenBank/DDBJ whole genome shotgun (WGS) entry which is preliminary data.</text>
</comment>
<dbReference type="GO" id="GO:0008168">
    <property type="term" value="F:methyltransferase activity"/>
    <property type="evidence" value="ECO:0007669"/>
    <property type="project" value="InterPro"/>
</dbReference>
<dbReference type="SUPFAM" id="SSF46785">
    <property type="entry name" value="Winged helix' DNA-binding domain"/>
    <property type="match status" value="1"/>
</dbReference>
<name>A0A7J9B0U7_9ROSI</name>
<dbReference type="PROSITE" id="PS51683">
    <property type="entry name" value="SAM_OMT_II"/>
    <property type="match status" value="1"/>
</dbReference>
<dbReference type="InterPro" id="IPR036390">
    <property type="entry name" value="WH_DNA-bd_sf"/>
</dbReference>
<dbReference type="PANTHER" id="PTHR11746">
    <property type="entry name" value="O-METHYLTRANSFERASE"/>
    <property type="match status" value="1"/>
</dbReference>
<sequence length="131" mass="14862">MRYMYSFTNSMALKYAVELRIADLIHSNGGAATFSQIASCINDSFTSPNITTLARIMRLFVCRKIFTIHPPSDGGDFLYDLTNSSRWLLHDLEQTLAHGTNGEPSMANSSLALLQPMRERRWNCLQESLWV</sequence>
<evidence type="ECO:0000313" key="3">
    <source>
        <dbReference type="Proteomes" id="UP000593574"/>
    </source>
</evidence>
<dbReference type="InterPro" id="IPR016461">
    <property type="entry name" value="COMT-like"/>
</dbReference>
<keyword evidence="3" id="KW-1185">Reference proteome</keyword>
<evidence type="ECO:0000259" key="1">
    <source>
        <dbReference type="Pfam" id="PF08100"/>
    </source>
</evidence>
<dbReference type="InterPro" id="IPR012967">
    <property type="entry name" value="COMT_dimerisation"/>
</dbReference>
<dbReference type="Proteomes" id="UP000593574">
    <property type="component" value="Unassembled WGS sequence"/>
</dbReference>
<feature type="domain" description="O-methyltransferase dimerisation" evidence="1">
    <location>
        <begin position="1"/>
        <end position="90"/>
    </location>
</feature>
<dbReference type="EMBL" id="JABEZV010440925">
    <property type="protein sequence ID" value="MBA0729900.1"/>
    <property type="molecule type" value="Genomic_DNA"/>
</dbReference>
<dbReference type="Gene3D" id="1.10.10.10">
    <property type="entry name" value="Winged helix-like DNA-binding domain superfamily/Winged helix DNA-binding domain"/>
    <property type="match status" value="1"/>
</dbReference>
<proteinExistence type="predicted"/>
<gene>
    <name evidence="2" type="ORF">Golax_025966</name>
</gene>
<dbReference type="InterPro" id="IPR036388">
    <property type="entry name" value="WH-like_DNA-bd_sf"/>
</dbReference>
<dbReference type="GO" id="GO:0046983">
    <property type="term" value="F:protein dimerization activity"/>
    <property type="evidence" value="ECO:0007669"/>
    <property type="project" value="InterPro"/>
</dbReference>
<reference evidence="2 3" key="1">
    <citation type="journal article" date="2019" name="Genome Biol. Evol.">
        <title>Insights into the evolution of the New World diploid cottons (Gossypium, subgenus Houzingenia) based on genome sequencing.</title>
        <authorList>
            <person name="Grover C.E."/>
            <person name="Arick M.A. 2nd"/>
            <person name="Thrash A."/>
            <person name="Conover J.L."/>
            <person name="Sanders W.S."/>
            <person name="Peterson D.G."/>
            <person name="Frelichowski J.E."/>
            <person name="Scheffler J.A."/>
            <person name="Scheffler B.E."/>
            <person name="Wendel J.F."/>
        </authorList>
    </citation>
    <scope>NUCLEOTIDE SEQUENCE [LARGE SCALE GENOMIC DNA]</scope>
    <source>
        <strain evidence="2">4</strain>
        <tissue evidence="2">Leaf</tissue>
    </source>
</reference>
<accession>A0A7J9B0U7</accession>
<dbReference type="Pfam" id="PF08100">
    <property type="entry name" value="Dimerisation"/>
    <property type="match status" value="1"/>
</dbReference>
<organism evidence="2 3">
    <name type="scientific">Gossypium laxum</name>
    <dbReference type="NCBI Taxonomy" id="34288"/>
    <lineage>
        <taxon>Eukaryota</taxon>
        <taxon>Viridiplantae</taxon>
        <taxon>Streptophyta</taxon>
        <taxon>Embryophyta</taxon>
        <taxon>Tracheophyta</taxon>
        <taxon>Spermatophyta</taxon>
        <taxon>Magnoliopsida</taxon>
        <taxon>eudicotyledons</taxon>
        <taxon>Gunneridae</taxon>
        <taxon>Pentapetalae</taxon>
        <taxon>rosids</taxon>
        <taxon>malvids</taxon>
        <taxon>Malvales</taxon>
        <taxon>Malvaceae</taxon>
        <taxon>Malvoideae</taxon>
        <taxon>Gossypium</taxon>
    </lineage>
</organism>
<evidence type="ECO:0000313" key="2">
    <source>
        <dbReference type="EMBL" id="MBA0729900.1"/>
    </source>
</evidence>
<dbReference type="AlphaFoldDB" id="A0A7J9B0U7"/>